<evidence type="ECO:0000259" key="6">
    <source>
        <dbReference type="Pfam" id="PF07730"/>
    </source>
</evidence>
<keyword evidence="8" id="KW-1185">Reference proteome</keyword>
<comment type="caution">
    <text evidence="7">The sequence shown here is derived from an EMBL/GenBank/DDBJ whole genome shotgun (WGS) entry which is preliminary data.</text>
</comment>
<dbReference type="PANTHER" id="PTHR24421">
    <property type="entry name" value="NITRATE/NITRITE SENSOR PROTEIN NARX-RELATED"/>
    <property type="match status" value="1"/>
</dbReference>
<sequence>MERTGRVQIWAGVSMLVLCVLVGVVEGATVLSAGSWLLFAGWLVAFGTFLVGEIVLAVRPLPATAGARLLLVAVPVLASTAVVLLSPNRGGLNLILLVLTAATAAIHLELRGIATVIGWNSAVVLAQGAALGPLVTEPNRPVDLLLTTLLYAVLQAASAAMMWSQRRVEEALQDLTVAHVELRSTGALLAESSQAQERLRISRELHDVLGHQLTVLSVELEVASHQVAGPGREHVLRGRAITREVLADVRSVVGTERRRRFDLPAALADVTEEVPHPRVHLTIEPGLVVDDERAAVIVRVVQEVATNTIRHSRADNLWIDLTAADGTVRLDALDDGQGAPRVVAGHGLNGLRERVESLGGRVSLDGSAGFRVLAELPARRRVPA</sequence>
<name>A0ABY2ECF4_9MICO</name>
<protein>
    <submittedName>
        <fullName evidence="7">Two-component sensor histidine kinase</fullName>
    </submittedName>
</protein>
<accession>A0ABY2ECF4</accession>
<keyword evidence="4" id="KW-0472">Membrane</keyword>
<dbReference type="RefSeq" id="WP_133105749.1">
    <property type="nucleotide sequence ID" value="NZ_SMNA01000001.1"/>
</dbReference>
<evidence type="ECO:0000313" key="7">
    <source>
        <dbReference type="EMBL" id="TDE98847.1"/>
    </source>
</evidence>
<gene>
    <name evidence="7" type="ORF">EXU48_01205</name>
</gene>
<dbReference type="Gene3D" id="3.30.565.10">
    <property type="entry name" value="Histidine kinase-like ATPase, C-terminal domain"/>
    <property type="match status" value="1"/>
</dbReference>
<dbReference type="EMBL" id="SMNA01000001">
    <property type="protein sequence ID" value="TDE98847.1"/>
    <property type="molecule type" value="Genomic_DNA"/>
</dbReference>
<keyword evidence="2 7" id="KW-0418">Kinase</keyword>
<dbReference type="InterPro" id="IPR011712">
    <property type="entry name" value="Sig_transdc_His_kin_sub3_dim/P"/>
</dbReference>
<organism evidence="7 8">
    <name type="scientific">Occultella glacieicola</name>
    <dbReference type="NCBI Taxonomy" id="2518684"/>
    <lineage>
        <taxon>Bacteria</taxon>
        <taxon>Bacillati</taxon>
        <taxon>Actinomycetota</taxon>
        <taxon>Actinomycetes</taxon>
        <taxon>Micrococcales</taxon>
        <taxon>Ruaniaceae</taxon>
        <taxon>Occultella</taxon>
    </lineage>
</organism>
<evidence type="ECO:0000256" key="1">
    <source>
        <dbReference type="ARBA" id="ARBA00022679"/>
    </source>
</evidence>
<dbReference type="Proteomes" id="UP000504882">
    <property type="component" value="Unassembled WGS sequence"/>
</dbReference>
<dbReference type="SUPFAM" id="SSF55874">
    <property type="entry name" value="ATPase domain of HSP90 chaperone/DNA topoisomerase II/histidine kinase"/>
    <property type="match status" value="1"/>
</dbReference>
<reference evidence="7 8" key="1">
    <citation type="submission" date="2019-03" db="EMBL/GenBank/DDBJ databases">
        <title>Genomic features of bacteria from cold environments.</title>
        <authorList>
            <person name="Shen L."/>
        </authorList>
    </citation>
    <scope>NUCLEOTIDE SEQUENCE [LARGE SCALE GENOMIC DNA]</scope>
    <source>
        <strain evidence="8">T3246-1</strain>
    </source>
</reference>
<proteinExistence type="predicted"/>
<dbReference type="GO" id="GO:0016301">
    <property type="term" value="F:kinase activity"/>
    <property type="evidence" value="ECO:0007669"/>
    <property type="project" value="UniProtKB-KW"/>
</dbReference>
<dbReference type="Pfam" id="PF07730">
    <property type="entry name" value="HisKA_3"/>
    <property type="match status" value="1"/>
</dbReference>
<dbReference type="InterPro" id="IPR036890">
    <property type="entry name" value="HATPase_C_sf"/>
</dbReference>
<feature type="transmembrane region" description="Helical" evidence="4">
    <location>
        <begin position="37"/>
        <end position="58"/>
    </location>
</feature>
<evidence type="ECO:0000313" key="8">
    <source>
        <dbReference type="Proteomes" id="UP000504882"/>
    </source>
</evidence>
<evidence type="ECO:0000256" key="3">
    <source>
        <dbReference type="ARBA" id="ARBA00023012"/>
    </source>
</evidence>
<feature type="transmembrane region" description="Helical" evidence="4">
    <location>
        <begin position="65"/>
        <end position="85"/>
    </location>
</feature>
<evidence type="ECO:0000256" key="4">
    <source>
        <dbReference type="SAM" id="Phobius"/>
    </source>
</evidence>
<evidence type="ECO:0000256" key="2">
    <source>
        <dbReference type="ARBA" id="ARBA00022777"/>
    </source>
</evidence>
<dbReference type="Pfam" id="PF02518">
    <property type="entry name" value="HATPase_c"/>
    <property type="match status" value="1"/>
</dbReference>
<dbReference type="CDD" id="cd16917">
    <property type="entry name" value="HATPase_UhpB-NarQ-NarX-like"/>
    <property type="match status" value="1"/>
</dbReference>
<dbReference type="PANTHER" id="PTHR24421:SF59">
    <property type="entry name" value="OXYGEN SENSOR HISTIDINE KINASE NREB"/>
    <property type="match status" value="1"/>
</dbReference>
<keyword evidence="4" id="KW-0812">Transmembrane</keyword>
<evidence type="ECO:0000259" key="5">
    <source>
        <dbReference type="Pfam" id="PF02518"/>
    </source>
</evidence>
<keyword evidence="4" id="KW-1133">Transmembrane helix</keyword>
<dbReference type="InterPro" id="IPR003594">
    <property type="entry name" value="HATPase_dom"/>
</dbReference>
<keyword evidence="3" id="KW-0902">Two-component regulatory system</keyword>
<keyword evidence="1" id="KW-0808">Transferase</keyword>
<dbReference type="Gene3D" id="1.20.5.1930">
    <property type="match status" value="1"/>
</dbReference>
<feature type="domain" description="Signal transduction histidine kinase subgroup 3 dimerisation and phosphoacceptor" evidence="6">
    <location>
        <begin position="197"/>
        <end position="257"/>
    </location>
</feature>
<feature type="domain" description="Histidine kinase/HSP90-like ATPase" evidence="5">
    <location>
        <begin position="297"/>
        <end position="379"/>
    </location>
</feature>
<dbReference type="InterPro" id="IPR050482">
    <property type="entry name" value="Sensor_HK_TwoCompSys"/>
</dbReference>